<feature type="region of interest" description="Disordered" evidence="1">
    <location>
        <begin position="17"/>
        <end position="59"/>
    </location>
</feature>
<sequence length="59" mass="6552">MEDDGFTLVRKGKGLCSRAPPVAKSARSQGFGYKKNARRPPPQRQPPSQEEIIADIELK</sequence>
<evidence type="ECO:0000256" key="1">
    <source>
        <dbReference type="SAM" id="MobiDB-lite"/>
    </source>
</evidence>
<dbReference type="AlphaFoldDB" id="A0AAD5S4K6"/>
<evidence type="ECO:0000313" key="2">
    <source>
        <dbReference type="EMBL" id="KAJ3038133.1"/>
    </source>
</evidence>
<accession>A0AAD5S4K6</accession>
<keyword evidence="3" id="KW-1185">Reference proteome</keyword>
<gene>
    <name evidence="2" type="ORF">HK097_003271</name>
</gene>
<protein>
    <submittedName>
        <fullName evidence="2">Uncharacterized protein</fullName>
    </submittedName>
</protein>
<evidence type="ECO:0000313" key="3">
    <source>
        <dbReference type="Proteomes" id="UP001212841"/>
    </source>
</evidence>
<dbReference type="Proteomes" id="UP001212841">
    <property type="component" value="Unassembled WGS sequence"/>
</dbReference>
<name>A0AAD5S4K6_9FUNG</name>
<feature type="non-terminal residue" evidence="2">
    <location>
        <position position="59"/>
    </location>
</feature>
<reference evidence="2" key="1">
    <citation type="submission" date="2020-05" db="EMBL/GenBank/DDBJ databases">
        <title>Phylogenomic resolution of chytrid fungi.</title>
        <authorList>
            <person name="Stajich J.E."/>
            <person name="Amses K."/>
            <person name="Simmons R."/>
            <person name="Seto K."/>
            <person name="Myers J."/>
            <person name="Bonds A."/>
            <person name="Quandt C.A."/>
            <person name="Barry K."/>
            <person name="Liu P."/>
            <person name="Grigoriev I."/>
            <person name="Longcore J.E."/>
            <person name="James T.Y."/>
        </authorList>
    </citation>
    <scope>NUCLEOTIDE SEQUENCE</scope>
    <source>
        <strain evidence="2">JEL0318</strain>
    </source>
</reference>
<organism evidence="2 3">
    <name type="scientific">Rhizophlyctis rosea</name>
    <dbReference type="NCBI Taxonomy" id="64517"/>
    <lineage>
        <taxon>Eukaryota</taxon>
        <taxon>Fungi</taxon>
        <taxon>Fungi incertae sedis</taxon>
        <taxon>Chytridiomycota</taxon>
        <taxon>Chytridiomycota incertae sedis</taxon>
        <taxon>Chytridiomycetes</taxon>
        <taxon>Rhizophlyctidales</taxon>
        <taxon>Rhizophlyctidaceae</taxon>
        <taxon>Rhizophlyctis</taxon>
    </lineage>
</organism>
<dbReference type="EMBL" id="JADGJD010001763">
    <property type="protein sequence ID" value="KAJ3038133.1"/>
    <property type="molecule type" value="Genomic_DNA"/>
</dbReference>
<proteinExistence type="predicted"/>
<comment type="caution">
    <text evidence="2">The sequence shown here is derived from an EMBL/GenBank/DDBJ whole genome shotgun (WGS) entry which is preliminary data.</text>
</comment>